<comment type="similarity">
    <text evidence="1">Belongs to the SIP oxidoreductase family.</text>
</comment>
<feature type="domain" description="FAD-binding FR-type" evidence="2">
    <location>
        <begin position="12"/>
        <end position="115"/>
    </location>
</feature>
<dbReference type="Gene3D" id="2.40.30.10">
    <property type="entry name" value="Translation factors"/>
    <property type="match status" value="1"/>
</dbReference>
<dbReference type="InterPro" id="IPR007037">
    <property type="entry name" value="SIP_rossman_dom"/>
</dbReference>
<dbReference type="InterPro" id="IPR039261">
    <property type="entry name" value="FNR_nucleotide-bd"/>
</dbReference>
<dbReference type="EMBL" id="JAWDID010000053">
    <property type="protein sequence ID" value="MDU0342960.1"/>
    <property type="molecule type" value="Genomic_DNA"/>
</dbReference>
<dbReference type="PANTHER" id="PTHR30157:SF0">
    <property type="entry name" value="NADPH-DEPENDENT FERRIC-CHELATE REDUCTASE"/>
    <property type="match status" value="1"/>
</dbReference>
<evidence type="ECO:0000259" key="2">
    <source>
        <dbReference type="PROSITE" id="PS51384"/>
    </source>
</evidence>
<dbReference type="PANTHER" id="PTHR30157">
    <property type="entry name" value="FERRIC REDUCTASE, NADPH-DEPENDENT"/>
    <property type="match status" value="1"/>
</dbReference>
<organism evidence="3 4">
    <name type="scientific">Bosea rubneri</name>
    <dbReference type="NCBI Taxonomy" id="3075434"/>
    <lineage>
        <taxon>Bacteria</taxon>
        <taxon>Pseudomonadati</taxon>
        <taxon>Pseudomonadota</taxon>
        <taxon>Alphaproteobacteria</taxon>
        <taxon>Hyphomicrobiales</taxon>
        <taxon>Boseaceae</taxon>
        <taxon>Bosea</taxon>
    </lineage>
</organism>
<comment type="caution">
    <text evidence="3">The sequence shown here is derived from an EMBL/GenBank/DDBJ whole genome shotgun (WGS) entry which is preliminary data.</text>
</comment>
<dbReference type="Gene3D" id="3.40.50.80">
    <property type="entry name" value="Nucleotide-binding domain of ferredoxin-NADP reductase (FNR) module"/>
    <property type="match status" value="1"/>
</dbReference>
<dbReference type="Pfam" id="PF04954">
    <property type="entry name" value="SIP"/>
    <property type="match status" value="1"/>
</dbReference>
<sequence length="246" mass="26848">MTDTPKPTRPALDEWHLSVVEAFDVAPRLRRVVFTAETLDQLDYRPGQALILRMPLPGGETGRRDYTIRWFDRGAKRLAIDFVLHGTTPAPSWAKAARPGDTLLVQGPRGRSVVAAGADWHLFCVDETGLPAMLHMLETMPAGSVVHALIETASAQDEVAIETAATLTCRWLARDGLAPGPNALVLDALRSLALPSGRGQAYLMGETSNVRSWRHHLVQAGLPKESIASEGYWRPGRIGGHDHVDD</sequence>
<dbReference type="PROSITE" id="PS51384">
    <property type="entry name" value="FAD_FR"/>
    <property type="match status" value="1"/>
</dbReference>
<reference evidence="3 4" key="1">
    <citation type="submission" date="2023-09" db="EMBL/GenBank/DDBJ databases">
        <title>Whole genome shotgun sequencing (WGS) of Bosea sp. ZW T0_25, isolated from stored onions (Allium cepa).</title>
        <authorList>
            <person name="Stoll D.A."/>
            <person name="Huch M."/>
        </authorList>
    </citation>
    <scope>NUCLEOTIDE SEQUENCE [LARGE SCALE GENOMIC DNA]</scope>
    <source>
        <strain evidence="3 4">ZW T0_25</strain>
    </source>
</reference>
<protein>
    <submittedName>
        <fullName evidence="3">Siderophore-interacting protein</fullName>
    </submittedName>
</protein>
<dbReference type="InterPro" id="IPR017927">
    <property type="entry name" value="FAD-bd_FR_type"/>
</dbReference>
<dbReference type="InterPro" id="IPR039374">
    <property type="entry name" value="SIP_fam"/>
</dbReference>
<evidence type="ECO:0000313" key="3">
    <source>
        <dbReference type="EMBL" id="MDU0342960.1"/>
    </source>
</evidence>
<accession>A0ABU3SEZ2</accession>
<evidence type="ECO:0000256" key="1">
    <source>
        <dbReference type="ARBA" id="ARBA00035644"/>
    </source>
</evidence>
<dbReference type="InterPro" id="IPR013113">
    <property type="entry name" value="SIP_FAD-bd"/>
</dbReference>
<name>A0ABU3SEZ2_9HYPH</name>
<gene>
    <name evidence="3" type="ORF">RKE40_23940</name>
</gene>
<dbReference type="SUPFAM" id="SSF63380">
    <property type="entry name" value="Riboflavin synthase domain-like"/>
    <property type="match status" value="1"/>
</dbReference>
<dbReference type="Proteomes" id="UP001254257">
    <property type="component" value="Unassembled WGS sequence"/>
</dbReference>
<proteinExistence type="inferred from homology"/>
<dbReference type="RefSeq" id="WP_316020710.1">
    <property type="nucleotide sequence ID" value="NZ_JAWDID010000053.1"/>
</dbReference>
<evidence type="ECO:0000313" key="4">
    <source>
        <dbReference type="Proteomes" id="UP001254257"/>
    </source>
</evidence>
<dbReference type="Pfam" id="PF08021">
    <property type="entry name" value="FAD_binding_9"/>
    <property type="match status" value="1"/>
</dbReference>
<dbReference type="CDD" id="cd06193">
    <property type="entry name" value="siderophore_interacting"/>
    <property type="match status" value="1"/>
</dbReference>
<dbReference type="InterPro" id="IPR017938">
    <property type="entry name" value="Riboflavin_synthase-like_b-brl"/>
</dbReference>
<keyword evidence="4" id="KW-1185">Reference proteome</keyword>